<accession>A0A9D4PED9</accession>
<sequence length="215" mass="24270">MLCFHLYRLSMEEVRSLEDANVIPHLRLGDAPDKDEACDQVRDALESCDSHHQRLHQMASTYCWLFPRNQRIQWALFALDERAPPVDDFTLQMLIATALTFPGVDIGYVPVSLEKERYACAITAEQQSDPDDAHIVVGMCAWQDLPYLAICLPGKRSVRRIEPVLENILDCKSDDMFVGCYAGIDETLAQAGRHYVERETASDSALFGTDSESED</sequence>
<evidence type="ECO:0000313" key="2">
    <source>
        <dbReference type="Proteomes" id="UP000821837"/>
    </source>
</evidence>
<evidence type="ECO:0000313" key="1">
    <source>
        <dbReference type="EMBL" id="KAH7938852.1"/>
    </source>
</evidence>
<dbReference type="EMBL" id="JABSTV010001254">
    <property type="protein sequence ID" value="KAH7938852.1"/>
    <property type="molecule type" value="Genomic_DNA"/>
</dbReference>
<gene>
    <name evidence="1" type="ORF">HPB52_001474</name>
</gene>
<proteinExistence type="predicted"/>
<comment type="caution">
    <text evidence="1">The sequence shown here is derived from an EMBL/GenBank/DDBJ whole genome shotgun (WGS) entry which is preliminary data.</text>
</comment>
<organism evidence="1 2">
    <name type="scientific">Rhipicephalus sanguineus</name>
    <name type="common">Brown dog tick</name>
    <name type="synonym">Ixodes sanguineus</name>
    <dbReference type="NCBI Taxonomy" id="34632"/>
    <lineage>
        <taxon>Eukaryota</taxon>
        <taxon>Metazoa</taxon>
        <taxon>Ecdysozoa</taxon>
        <taxon>Arthropoda</taxon>
        <taxon>Chelicerata</taxon>
        <taxon>Arachnida</taxon>
        <taxon>Acari</taxon>
        <taxon>Parasitiformes</taxon>
        <taxon>Ixodida</taxon>
        <taxon>Ixodoidea</taxon>
        <taxon>Ixodidae</taxon>
        <taxon>Rhipicephalinae</taxon>
        <taxon>Rhipicephalus</taxon>
        <taxon>Rhipicephalus</taxon>
    </lineage>
</organism>
<keyword evidence="2" id="KW-1185">Reference proteome</keyword>
<dbReference type="Proteomes" id="UP000821837">
    <property type="component" value="Chromosome 8"/>
</dbReference>
<dbReference type="AlphaFoldDB" id="A0A9D4PED9"/>
<reference evidence="1" key="1">
    <citation type="journal article" date="2020" name="Cell">
        <title>Large-Scale Comparative Analyses of Tick Genomes Elucidate Their Genetic Diversity and Vector Capacities.</title>
        <authorList>
            <consortium name="Tick Genome and Microbiome Consortium (TIGMIC)"/>
            <person name="Jia N."/>
            <person name="Wang J."/>
            <person name="Shi W."/>
            <person name="Du L."/>
            <person name="Sun Y."/>
            <person name="Zhan W."/>
            <person name="Jiang J.F."/>
            <person name="Wang Q."/>
            <person name="Zhang B."/>
            <person name="Ji P."/>
            <person name="Bell-Sakyi L."/>
            <person name="Cui X.M."/>
            <person name="Yuan T.T."/>
            <person name="Jiang B.G."/>
            <person name="Yang W.F."/>
            <person name="Lam T.T."/>
            <person name="Chang Q.C."/>
            <person name="Ding S.J."/>
            <person name="Wang X.J."/>
            <person name="Zhu J.G."/>
            <person name="Ruan X.D."/>
            <person name="Zhao L."/>
            <person name="Wei J.T."/>
            <person name="Ye R.Z."/>
            <person name="Que T.C."/>
            <person name="Du C.H."/>
            <person name="Zhou Y.H."/>
            <person name="Cheng J.X."/>
            <person name="Dai P.F."/>
            <person name="Guo W.B."/>
            <person name="Han X.H."/>
            <person name="Huang E.J."/>
            <person name="Li L.F."/>
            <person name="Wei W."/>
            <person name="Gao Y.C."/>
            <person name="Liu J.Z."/>
            <person name="Shao H.Z."/>
            <person name="Wang X."/>
            <person name="Wang C.C."/>
            <person name="Yang T.C."/>
            <person name="Huo Q.B."/>
            <person name="Li W."/>
            <person name="Chen H.Y."/>
            <person name="Chen S.E."/>
            <person name="Zhou L.G."/>
            <person name="Ni X.B."/>
            <person name="Tian J.H."/>
            <person name="Sheng Y."/>
            <person name="Liu T."/>
            <person name="Pan Y.S."/>
            <person name="Xia L.Y."/>
            <person name="Li J."/>
            <person name="Zhao F."/>
            <person name="Cao W.C."/>
        </authorList>
    </citation>
    <scope>NUCLEOTIDE SEQUENCE</scope>
    <source>
        <strain evidence="1">Rsan-2018</strain>
    </source>
</reference>
<name>A0A9D4PED9_RHISA</name>
<reference evidence="1" key="2">
    <citation type="submission" date="2021-09" db="EMBL/GenBank/DDBJ databases">
        <authorList>
            <person name="Jia N."/>
            <person name="Wang J."/>
            <person name="Shi W."/>
            <person name="Du L."/>
            <person name="Sun Y."/>
            <person name="Zhan W."/>
            <person name="Jiang J."/>
            <person name="Wang Q."/>
            <person name="Zhang B."/>
            <person name="Ji P."/>
            <person name="Sakyi L.B."/>
            <person name="Cui X."/>
            <person name="Yuan T."/>
            <person name="Jiang B."/>
            <person name="Yang W."/>
            <person name="Lam T.T.-Y."/>
            <person name="Chang Q."/>
            <person name="Ding S."/>
            <person name="Wang X."/>
            <person name="Zhu J."/>
            <person name="Ruan X."/>
            <person name="Zhao L."/>
            <person name="Wei J."/>
            <person name="Que T."/>
            <person name="Du C."/>
            <person name="Cheng J."/>
            <person name="Dai P."/>
            <person name="Han X."/>
            <person name="Huang E."/>
            <person name="Gao Y."/>
            <person name="Liu J."/>
            <person name="Shao H."/>
            <person name="Ye R."/>
            <person name="Li L."/>
            <person name="Wei W."/>
            <person name="Wang X."/>
            <person name="Wang C."/>
            <person name="Huo Q."/>
            <person name="Li W."/>
            <person name="Guo W."/>
            <person name="Chen H."/>
            <person name="Chen S."/>
            <person name="Zhou L."/>
            <person name="Zhou L."/>
            <person name="Ni X."/>
            <person name="Tian J."/>
            <person name="Zhou Y."/>
            <person name="Sheng Y."/>
            <person name="Liu T."/>
            <person name="Pan Y."/>
            <person name="Xia L."/>
            <person name="Li J."/>
            <person name="Zhao F."/>
            <person name="Cao W."/>
        </authorList>
    </citation>
    <scope>NUCLEOTIDE SEQUENCE</scope>
    <source>
        <strain evidence="1">Rsan-2018</strain>
        <tissue evidence="1">Larvae</tissue>
    </source>
</reference>
<protein>
    <submittedName>
        <fullName evidence="1">Uncharacterized protein</fullName>
    </submittedName>
</protein>